<feature type="region of interest" description="Disordered" evidence="1">
    <location>
        <begin position="790"/>
        <end position="822"/>
    </location>
</feature>
<feature type="region of interest" description="Disordered" evidence="1">
    <location>
        <begin position="31"/>
        <end position="73"/>
    </location>
</feature>
<evidence type="ECO:0000313" key="3">
    <source>
        <dbReference type="EMBL" id="CAH0380587.1"/>
    </source>
</evidence>
<feature type="compositionally biased region" description="Polar residues" evidence="1">
    <location>
        <begin position="450"/>
        <end position="462"/>
    </location>
</feature>
<feature type="compositionally biased region" description="Polar residues" evidence="1">
    <location>
        <begin position="888"/>
        <end position="897"/>
    </location>
</feature>
<evidence type="ECO:0000259" key="2">
    <source>
        <dbReference type="Pfam" id="PF13926"/>
    </source>
</evidence>
<feature type="region of interest" description="Disordered" evidence="1">
    <location>
        <begin position="368"/>
        <end position="407"/>
    </location>
</feature>
<feature type="region of interest" description="Disordered" evidence="1">
    <location>
        <begin position="208"/>
        <end position="230"/>
    </location>
</feature>
<feature type="compositionally biased region" description="Low complexity" evidence="1">
    <location>
        <begin position="371"/>
        <end position="384"/>
    </location>
</feature>
<feature type="compositionally biased region" description="Polar residues" evidence="1">
    <location>
        <begin position="284"/>
        <end position="329"/>
    </location>
</feature>
<organism evidence="3 4">
    <name type="scientific">Bemisia tabaci</name>
    <name type="common">Sweetpotato whitefly</name>
    <name type="synonym">Aleurodes tabaci</name>
    <dbReference type="NCBI Taxonomy" id="7038"/>
    <lineage>
        <taxon>Eukaryota</taxon>
        <taxon>Metazoa</taxon>
        <taxon>Ecdysozoa</taxon>
        <taxon>Arthropoda</taxon>
        <taxon>Hexapoda</taxon>
        <taxon>Insecta</taxon>
        <taxon>Pterygota</taxon>
        <taxon>Neoptera</taxon>
        <taxon>Paraneoptera</taxon>
        <taxon>Hemiptera</taxon>
        <taxon>Sternorrhyncha</taxon>
        <taxon>Aleyrodoidea</taxon>
        <taxon>Aleyrodidae</taxon>
        <taxon>Aleyrodinae</taxon>
        <taxon>Bemisia</taxon>
    </lineage>
</organism>
<feature type="compositionally biased region" description="Polar residues" evidence="1">
    <location>
        <begin position="659"/>
        <end position="677"/>
    </location>
</feature>
<dbReference type="GO" id="GO:0005634">
    <property type="term" value="C:nucleus"/>
    <property type="evidence" value="ECO:0007669"/>
    <property type="project" value="TreeGrafter"/>
</dbReference>
<feature type="compositionally biased region" description="Acidic residues" evidence="1">
    <location>
        <begin position="1143"/>
        <end position="1158"/>
    </location>
</feature>
<keyword evidence="4" id="KW-1185">Reference proteome</keyword>
<feature type="compositionally biased region" description="Polar residues" evidence="1">
    <location>
        <begin position="385"/>
        <end position="407"/>
    </location>
</feature>
<feature type="compositionally biased region" description="Low complexity" evidence="1">
    <location>
        <begin position="148"/>
        <end position="162"/>
    </location>
</feature>
<name>A0A9P0EVC0_BEMTA</name>
<feature type="compositionally biased region" description="Low complexity" evidence="1">
    <location>
        <begin position="41"/>
        <end position="67"/>
    </location>
</feature>
<feature type="compositionally biased region" description="Low complexity" evidence="1">
    <location>
        <begin position="940"/>
        <end position="966"/>
    </location>
</feature>
<feature type="compositionally biased region" description="Basic and acidic residues" evidence="1">
    <location>
        <begin position="1164"/>
        <end position="1176"/>
    </location>
</feature>
<feature type="compositionally biased region" description="Basic and acidic residues" evidence="1">
    <location>
        <begin position="118"/>
        <end position="127"/>
    </location>
</feature>
<feature type="region of interest" description="Disordered" evidence="1">
    <location>
        <begin position="424"/>
        <end position="470"/>
    </location>
</feature>
<feature type="domain" description="DUF4211" evidence="2">
    <location>
        <begin position="1353"/>
        <end position="1476"/>
    </location>
</feature>
<gene>
    <name evidence="3" type="ORF">BEMITA_LOCUS322</name>
</gene>
<feature type="compositionally biased region" description="Low complexity" evidence="1">
    <location>
        <begin position="428"/>
        <end position="449"/>
    </location>
</feature>
<proteinExistence type="predicted"/>
<feature type="compositionally biased region" description="Low complexity" evidence="1">
    <location>
        <begin position="273"/>
        <end position="283"/>
    </location>
</feature>
<feature type="compositionally biased region" description="Basic and acidic residues" evidence="1">
    <location>
        <begin position="1122"/>
        <end position="1135"/>
    </location>
</feature>
<feature type="compositionally biased region" description="Acidic residues" evidence="1">
    <location>
        <begin position="1052"/>
        <end position="1061"/>
    </location>
</feature>
<dbReference type="InterPro" id="IPR025451">
    <property type="entry name" value="DUF4211"/>
</dbReference>
<feature type="region of interest" description="Disordered" evidence="1">
    <location>
        <begin position="858"/>
        <end position="1254"/>
    </location>
</feature>
<protein>
    <recommendedName>
        <fullName evidence="2">DUF4211 domain-containing protein</fullName>
    </recommendedName>
</protein>
<feature type="region of interest" description="Disordered" evidence="1">
    <location>
        <begin position="587"/>
        <end position="606"/>
    </location>
</feature>
<feature type="compositionally biased region" description="Polar residues" evidence="1">
    <location>
        <begin position="908"/>
        <end position="927"/>
    </location>
</feature>
<feature type="region of interest" description="Disordered" evidence="1">
    <location>
        <begin position="142"/>
        <end position="174"/>
    </location>
</feature>
<feature type="region of interest" description="Disordered" evidence="1">
    <location>
        <begin position="108"/>
        <end position="127"/>
    </location>
</feature>
<feature type="compositionally biased region" description="Basic residues" evidence="1">
    <location>
        <begin position="1037"/>
        <end position="1046"/>
    </location>
</feature>
<dbReference type="PANTHER" id="PTHR14689">
    <property type="entry name" value="PHORBOL-ESTER_DAG-TYPE DOMAIN-CONTAINING PROTEIN"/>
    <property type="match status" value="1"/>
</dbReference>
<dbReference type="KEGG" id="btab:109035231"/>
<feature type="region of interest" description="Disordered" evidence="1">
    <location>
        <begin position="633"/>
        <end position="677"/>
    </location>
</feature>
<feature type="compositionally biased region" description="Basic and acidic residues" evidence="1">
    <location>
        <begin position="1079"/>
        <end position="1093"/>
    </location>
</feature>
<evidence type="ECO:0000313" key="4">
    <source>
        <dbReference type="Proteomes" id="UP001152759"/>
    </source>
</evidence>
<sequence>MDPVGPWSACATSYNSLAGVTGLNASASEIHHQLAASGNPGSMNQSGAGSSSNAQQQARSLLQAAQGNPGGSSANVSSFNVGGFLSPNNYGSVFSSFFQANSKVPLNSVTSGGTGERQTSKHEDPKIDLPYLRENPALAHPIGSNFYSHSPSVSSTPSTPWSQGNSQYPSPFGLLPHETSSKSLYENAFSTNFLSAQAVNQLNTQSRSFLDDSRNDSKKSSCHSPQVALPKTTSSLATNYSSVNSSFYQQSNNRAYSPASENARRSTQYPQQSCPTTSSVTSTNPNRHVSGVSSKTSSVANFASLSPEKTSGKANLSKNVTNKVQSEPQSKVYTELRSVDARNVIESNKSASSKASFQKMQNCRPGAQNFSLSPCSSGSVSSDSQRMQCQRPVTQQNPSASNYSQFASPGSCSETDFLVNNSRNKTMSVSGDSPYSSSSSQNGSDCSVNTSKRISPHPNQASPGRHITNPAYSLYSNTMSTLTSPNTLQHQQLCDPTSNFLNGNYASKQSTPTPISPQDSSNLRTVGHNYSNSSAYPSAIANAKTYNSPEFSSKACWNSPEQSSRGNFTNEYNQEAAFGAHVQSRTALTSNDPRPVSYDNQGSSQLSYQDLNTSRINSLNTAKNLSAAELTKKNVETELRRSPVRGTKPGKKKRKSSEASDLSAQSAFVHSSEMSPHSTGIQPYPYPYYDYGRWNAPNPQNLFKPGFDPSFVPQFANRGGENQQNQLLSLQQYQNAQFLSHRPTLHSLSPVSQKQLNDRGVKTVFETGGGSESSKVIVPDVDEELEHLAGVIPPSKDCDATNLDGGSKSAENSESYPPPQSTEKRIMNMVEKSIVPVAKLSPKIASPGFIGSFLKFLQGEREPSPPPSSRPPRAKLYQPPEPPKKPEITSSVEQNVTLGVGNEAAYPTGTTVPSKQKSITSNVSSQPAIDPRDDLRYFPLPKSSKKSLNSSSEDSDSETTPKATPAPKSPPSQTPKAVPAAPVDSKPKELPPKKKYYVKKADRVPPTEPKLPKEPKKKELKEIIPQPKPKPTAPIVKLKKKQKKDRRKGESSDEGSEDEYEGVSNNAKINRENIGVKLVIKDIPSDKSKEKPFKQKISQGKKPVSSKVQGKEVPRATSPNLPRRETVGRRAKEKTNIILAMKDDEDDDPEFTDSDEDPAWTPKAAKDEGSDEEEKKKPSRKKLRLSVNLTKKSSHLIEDSSSDHESDAAHSSKKRKSAVKISGNFKNTSGDMKSKIDKNAASTKNSGEKTGDARNNSLEACNFGNGDFVIVKSDVPLDHPPLWRADGKMLLQKFESFEKNGEWLHKNISTFSGWTLHNKHNYEPVSVKIRQVTKLETIVKFIRPTGKYTAADNQKIEELMKITNNFQDNFEVYIQTLISQALDSSFLKEILSEKDEYFLTSVNAIDEITLDKTKKLIQQLNWKNDLVTALQTYPCFNELTNLSQKDRESRMCVGCSSDLLMYRIVVYGLPYDNITLAGVTSTSTATKKEYLMCQDCDGKLRIFNKVAHQKYLMFMESSKMVAAKKAEDSSKDTAVILNELLADEEWLHQLFKKVQRNWAEIDLMELKSKNQSGI</sequence>
<dbReference type="EMBL" id="OU963862">
    <property type="protein sequence ID" value="CAH0380587.1"/>
    <property type="molecule type" value="Genomic_DNA"/>
</dbReference>
<dbReference type="Proteomes" id="UP001152759">
    <property type="component" value="Chromosome 1"/>
</dbReference>
<reference evidence="3" key="1">
    <citation type="submission" date="2021-12" db="EMBL/GenBank/DDBJ databases">
        <authorList>
            <person name="King R."/>
        </authorList>
    </citation>
    <scope>NUCLEOTIDE SEQUENCE</scope>
</reference>
<dbReference type="PANTHER" id="PTHR14689:SF0">
    <property type="entry name" value="COILED-COIL DOMAIN-CONTAINING PROTEIN 82"/>
    <property type="match status" value="1"/>
</dbReference>
<accession>A0A9P0EVC0</accession>
<feature type="compositionally biased region" description="Basic and acidic residues" evidence="1">
    <location>
        <begin position="209"/>
        <end position="219"/>
    </location>
</feature>
<feature type="compositionally biased region" description="Basic and acidic residues" evidence="1">
    <location>
        <begin position="1195"/>
        <end position="1210"/>
    </location>
</feature>
<feature type="region of interest" description="Disordered" evidence="1">
    <location>
        <begin position="250"/>
        <end position="329"/>
    </location>
</feature>
<feature type="compositionally biased region" description="Basic and acidic residues" evidence="1">
    <location>
        <begin position="999"/>
        <end position="1022"/>
    </location>
</feature>
<evidence type="ECO:0000256" key="1">
    <source>
        <dbReference type="SAM" id="MobiDB-lite"/>
    </source>
</evidence>
<dbReference type="Pfam" id="PF13926">
    <property type="entry name" value="DUF4211"/>
    <property type="match status" value="1"/>
</dbReference>